<dbReference type="InterPro" id="IPR041796">
    <property type="entry name" value="Mre11_N"/>
</dbReference>
<keyword evidence="4" id="KW-1185">Reference proteome</keyword>
<dbReference type="OrthoDB" id="9773856at2"/>
<reference evidence="3 4" key="1">
    <citation type="submission" date="2018-10" db="EMBL/GenBank/DDBJ databases">
        <title>Genomic Encyclopedia of Type Strains, Phase IV (KMG-IV): sequencing the most valuable type-strain genomes for metagenomic binning, comparative biology and taxonomic classification.</title>
        <authorList>
            <person name="Goeker M."/>
        </authorList>
    </citation>
    <scope>NUCLEOTIDE SEQUENCE [LARGE SCALE GENOMIC DNA]</scope>
    <source>
        <strain evidence="3 4">DSM 12769</strain>
    </source>
</reference>
<dbReference type="Gene3D" id="3.60.21.10">
    <property type="match status" value="1"/>
</dbReference>
<dbReference type="InterPro" id="IPR050535">
    <property type="entry name" value="DNA_Repair-Maintenance_Comp"/>
</dbReference>
<dbReference type="PANTHER" id="PTHR30337">
    <property type="entry name" value="COMPONENT OF ATP-DEPENDENT DSDNA EXONUCLEASE"/>
    <property type="match status" value="1"/>
</dbReference>
<dbReference type="InterPro" id="IPR029052">
    <property type="entry name" value="Metallo-depent_PP-like"/>
</dbReference>
<gene>
    <name evidence="3" type="ORF">DFR31_1716</name>
</gene>
<dbReference type="GO" id="GO:0004527">
    <property type="term" value="F:exonuclease activity"/>
    <property type="evidence" value="ECO:0007669"/>
    <property type="project" value="UniProtKB-KW"/>
</dbReference>
<organism evidence="3 4">
    <name type="scientific">Alkalispirillum mobile</name>
    <dbReference type="NCBI Taxonomy" id="85925"/>
    <lineage>
        <taxon>Bacteria</taxon>
        <taxon>Pseudomonadati</taxon>
        <taxon>Pseudomonadota</taxon>
        <taxon>Gammaproteobacteria</taxon>
        <taxon>Chromatiales</taxon>
        <taxon>Ectothiorhodospiraceae</taxon>
        <taxon>Alkalispirillum</taxon>
    </lineage>
</organism>
<proteinExistence type="predicted"/>
<dbReference type="CDD" id="cd00840">
    <property type="entry name" value="MPP_Mre11_N"/>
    <property type="match status" value="1"/>
</dbReference>
<dbReference type="AlphaFoldDB" id="A0A498C6A5"/>
<keyword evidence="3" id="KW-0540">Nuclease</keyword>
<name>A0A498C6A5_9GAMM</name>
<dbReference type="Pfam" id="PF00149">
    <property type="entry name" value="Metallophos"/>
    <property type="match status" value="1"/>
</dbReference>
<evidence type="ECO:0000256" key="1">
    <source>
        <dbReference type="ARBA" id="ARBA00022801"/>
    </source>
</evidence>
<protein>
    <submittedName>
        <fullName evidence="3">DNA repair exonuclease SbcCD nuclease subunit</fullName>
    </submittedName>
</protein>
<dbReference type="InterPro" id="IPR004843">
    <property type="entry name" value="Calcineurin-like_PHP"/>
</dbReference>
<dbReference type="SUPFAM" id="SSF56300">
    <property type="entry name" value="Metallo-dependent phosphatases"/>
    <property type="match status" value="1"/>
</dbReference>
<dbReference type="Proteomes" id="UP000275461">
    <property type="component" value="Unassembled WGS sequence"/>
</dbReference>
<evidence type="ECO:0000259" key="2">
    <source>
        <dbReference type="Pfam" id="PF00149"/>
    </source>
</evidence>
<accession>A0A498C6A5</accession>
<keyword evidence="3" id="KW-0269">Exonuclease</keyword>
<keyword evidence="1" id="KW-0378">Hydrolase</keyword>
<dbReference type="EMBL" id="RCDA01000002">
    <property type="protein sequence ID" value="RLK48610.1"/>
    <property type="molecule type" value="Genomic_DNA"/>
</dbReference>
<feature type="domain" description="Calcineurin-like phosphoesterase" evidence="2">
    <location>
        <begin position="5"/>
        <end position="200"/>
    </location>
</feature>
<dbReference type="RefSeq" id="WP_121442260.1">
    <property type="nucleotide sequence ID" value="NZ_RCDA01000002.1"/>
</dbReference>
<evidence type="ECO:0000313" key="3">
    <source>
        <dbReference type="EMBL" id="RLK48610.1"/>
    </source>
</evidence>
<comment type="caution">
    <text evidence="3">The sequence shown here is derived from an EMBL/GenBank/DDBJ whole genome shotgun (WGS) entry which is preliminary data.</text>
</comment>
<evidence type="ECO:0000313" key="4">
    <source>
        <dbReference type="Proteomes" id="UP000275461"/>
    </source>
</evidence>
<sequence>MTLDILAVGDLHLGRRPAGLPESVTLHHDPAELGPAAAWQRLVTAAIKHGVDAVLFAGDVVEREQDFFEAYGLLHTGVRRLVDAGIRVIGVSGNHDTAVLPRLAEELPGFELLGANGRWQTTRISGRNGSEVEVHGWSFTEAQRAVSPLAGHQFPPAPCPRIGLLHCDRDQSDSPYAPVSSAELAASGLDAWLLGHIHQPDALSAHSPSGYLGSVSALRRTETGPRGPWLYQFDGGGVASLQQWPLAPMQWYELSVDLGDLSDAADGRARLLTRVRELQEEARAQDWQPRLVGVRARLTGRTNLGGAVHEHLTGALRDNPLLPGPPGVFVDRIRLETLPELDLAQLAREASPAGLLAAQLLTLEAGPTDADWPGLIRDAREALAAEAGHKHWQDLEAVPLDDDAVADWLWQAGTATLDALLAQKAADA</sequence>